<feature type="region of interest" description="Disordered" evidence="1">
    <location>
        <begin position="1"/>
        <end position="103"/>
    </location>
</feature>
<organism evidence="2 3">
    <name type="scientific">Tuber borchii</name>
    <name type="common">White truffle</name>
    <dbReference type="NCBI Taxonomy" id="42251"/>
    <lineage>
        <taxon>Eukaryota</taxon>
        <taxon>Fungi</taxon>
        <taxon>Dikarya</taxon>
        <taxon>Ascomycota</taxon>
        <taxon>Pezizomycotina</taxon>
        <taxon>Pezizomycetes</taxon>
        <taxon>Pezizales</taxon>
        <taxon>Tuberaceae</taxon>
        <taxon>Tuber</taxon>
    </lineage>
</organism>
<dbReference type="EMBL" id="NESQ01000009">
    <property type="protein sequence ID" value="PUU83618.1"/>
    <property type="molecule type" value="Genomic_DNA"/>
</dbReference>
<comment type="caution">
    <text evidence="2">The sequence shown here is derived from an EMBL/GenBank/DDBJ whole genome shotgun (WGS) entry which is preliminary data.</text>
</comment>
<reference evidence="2 3" key="1">
    <citation type="submission" date="2017-04" db="EMBL/GenBank/DDBJ databases">
        <title>Draft genome sequence of Tuber borchii Vittad., a whitish edible truffle.</title>
        <authorList>
            <consortium name="DOE Joint Genome Institute"/>
            <person name="Murat C."/>
            <person name="Kuo A."/>
            <person name="Barry K.W."/>
            <person name="Clum A."/>
            <person name="Dockter R.B."/>
            <person name="Fauchery L."/>
            <person name="Iotti M."/>
            <person name="Kohler A."/>
            <person name="Labutti K."/>
            <person name="Lindquist E.A."/>
            <person name="Lipzen A."/>
            <person name="Ohm R.A."/>
            <person name="Wang M."/>
            <person name="Grigoriev I.V."/>
            <person name="Zambonelli A."/>
            <person name="Martin F.M."/>
        </authorList>
    </citation>
    <scope>NUCLEOTIDE SEQUENCE [LARGE SCALE GENOMIC DNA]</scope>
    <source>
        <strain evidence="2 3">Tbo3840</strain>
    </source>
</reference>
<dbReference type="AlphaFoldDB" id="A0A2T7A799"/>
<evidence type="ECO:0000313" key="2">
    <source>
        <dbReference type="EMBL" id="PUU83618.1"/>
    </source>
</evidence>
<sequence>MGLRLRQKSPSPPRSPQQQQEQRRQQQPSPPPTPQPQKSLRKVRKNTHRSRSRSPSGLNSAIVLPSNIIPYGVLFQDDEPEDEGYSSPPSTPTDPPPHMQVDGWRMVPERGLAMELMFGNMDADLIDEIIGVSSSDEMDIDEPATPSNTRTSTRIPHTHLNSSPNSEASSSSMNSRDRRYSENGFGGRVVDENYD</sequence>
<dbReference type="OrthoDB" id="5396804at2759"/>
<feature type="compositionally biased region" description="Low complexity" evidence="1">
    <location>
        <begin position="161"/>
        <end position="174"/>
    </location>
</feature>
<feature type="compositionally biased region" description="Polar residues" evidence="1">
    <location>
        <begin position="145"/>
        <end position="155"/>
    </location>
</feature>
<gene>
    <name evidence="2" type="ORF">B9Z19DRAFT_962922</name>
</gene>
<name>A0A2T7A799_TUBBO</name>
<dbReference type="Proteomes" id="UP000244722">
    <property type="component" value="Unassembled WGS sequence"/>
</dbReference>
<evidence type="ECO:0000256" key="1">
    <source>
        <dbReference type="SAM" id="MobiDB-lite"/>
    </source>
</evidence>
<protein>
    <submittedName>
        <fullName evidence="2">Uncharacterized protein</fullName>
    </submittedName>
</protein>
<feature type="compositionally biased region" description="Pro residues" evidence="1">
    <location>
        <begin position="89"/>
        <end position="98"/>
    </location>
</feature>
<evidence type="ECO:0000313" key="3">
    <source>
        <dbReference type="Proteomes" id="UP000244722"/>
    </source>
</evidence>
<keyword evidence="3" id="KW-1185">Reference proteome</keyword>
<proteinExistence type="predicted"/>
<feature type="region of interest" description="Disordered" evidence="1">
    <location>
        <begin position="134"/>
        <end position="195"/>
    </location>
</feature>
<accession>A0A2T7A799</accession>
<feature type="compositionally biased region" description="Basic residues" evidence="1">
    <location>
        <begin position="39"/>
        <end position="52"/>
    </location>
</feature>